<dbReference type="InterPro" id="IPR051599">
    <property type="entry name" value="Cell_Envelope_Assoc"/>
</dbReference>
<dbReference type="InterPro" id="IPR014729">
    <property type="entry name" value="Rossmann-like_a/b/a_fold"/>
</dbReference>
<dbReference type="Gene3D" id="1.10.3620.10">
    <property type="entry name" value="YdcF like domain"/>
    <property type="match status" value="1"/>
</dbReference>
<dbReference type="Proteomes" id="UP001500280">
    <property type="component" value="Unassembled WGS sequence"/>
</dbReference>
<evidence type="ECO:0000313" key="3">
    <source>
        <dbReference type="Proteomes" id="UP001500280"/>
    </source>
</evidence>
<feature type="domain" description="DUF218" evidence="1">
    <location>
        <begin position="23"/>
        <end position="145"/>
    </location>
</feature>
<keyword evidence="3" id="KW-1185">Reference proteome</keyword>
<dbReference type="PANTHER" id="PTHR30336:SF20">
    <property type="entry name" value="DUF218 DOMAIN-CONTAINING PROTEIN"/>
    <property type="match status" value="1"/>
</dbReference>
<evidence type="ECO:0000313" key="2">
    <source>
        <dbReference type="EMBL" id="GAA1704451.1"/>
    </source>
</evidence>
<dbReference type="InterPro" id="IPR003848">
    <property type="entry name" value="DUF218"/>
</dbReference>
<proteinExistence type="predicted"/>
<gene>
    <name evidence="2" type="ORF">GCM10009745_59960</name>
</gene>
<protein>
    <submittedName>
        <fullName evidence="2">YdcF family protein</fullName>
    </submittedName>
</protein>
<dbReference type="PANTHER" id="PTHR30336">
    <property type="entry name" value="INNER MEMBRANE PROTEIN, PROBABLE PERMEASE"/>
    <property type="match status" value="1"/>
</dbReference>
<evidence type="ECO:0000259" key="1">
    <source>
        <dbReference type="Pfam" id="PF02698"/>
    </source>
</evidence>
<accession>A0ABN2IGS0</accession>
<sequence length="239" mass="26258">MQVPEAVISRYLARRDEPVEHVDVIVLMGSAVLESVEVAARLHHDTSARILISGGIGHSTHHLDTAVTRRGLPVEIGGRPESHVFRDLLTTQYDVPASAIEVEDESTNCGENAAFTRHLITEPATLLLIQDPTMQRRTHASFERSFADLPGTHLISHSPLIPWIGPDFVSAGPDHPEIWSLERFRSLILGEIQRLHDTPTGYGPRGKNYLDHIDIPPPVLAAYNQLAAALPSLIRPPGS</sequence>
<dbReference type="Pfam" id="PF02698">
    <property type="entry name" value="DUF218"/>
    <property type="match status" value="1"/>
</dbReference>
<organism evidence="2 3">
    <name type="scientific">Kribbella yunnanensis</name>
    <dbReference type="NCBI Taxonomy" id="190194"/>
    <lineage>
        <taxon>Bacteria</taxon>
        <taxon>Bacillati</taxon>
        <taxon>Actinomycetota</taxon>
        <taxon>Actinomycetes</taxon>
        <taxon>Propionibacteriales</taxon>
        <taxon>Kribbellaceae</taxon>
        <taxon>Kribbella</taxon>
    </lineage>
</organism>
<dbReference type="Gene3D" id="3.40.50.620">
    <property type="entry name" value="HUPs"/>
    <property type="match status" value="1"/>
</dbReference>
<comment type="caution">
    <text evidence="2">The sequence shown here is derived from an EMBL/GenBank/DDBJ whole genome shotgun (WGS) entry which is preliminary data.</text>
</comment>
<reference evidence="2 3" key="1">
    <citation type="journal article" date="2019" name="Int. J. Syst. Evol. Microbiol.">
        <title>The Global Catalogue of Microorganisms (GCM) 10K type strain sequencing project: providing services to taxonomists for standard genome sequencing and annotation.</title>
        <authorList>
            <consortium name="The Broad Institute Genomics Platform"/>
            <consortium name="The Broad Institute Genome Sequencing Center for Infectious Disease"/>
            <person name="Wu L."/>
            <person name="Ma J."/>
        </authorList>
    </citation>
    <scope>NUCLEOTIDE SEQUENCE [LARGE SCALE GENOMIC DNA]</scope>
    <source>
        <strain evidence="2 3">JCM 14307</strain>
    </source>
</reference>
<dbReference type="EMBL" id="BAAANF010000019">
    <property type="protein sequence ID" value="GAA1704451.1"/>
    <property type="molecule type" value="Genomic_DNA"/>
</dbReference>
<dbReference type="CDD" id="cd06259">
    <property type="entry name" value="YdcF-like"/>
    <property type="match status" value="1"/>
</dbReference>
<name>A0ABN2IGS0_9ACTN</name>